<dbReference type="RefSeq" id="WP_128624535.1">
    <property type="nucleotide sequence ID" value="NZ_ML133508.1"/>
</dbReference>
<dbReference type="Proteomes" id="UP000281647">
    <property type="component" value="Unassembled WGS sequence"/>
</dbReference>
<comment type="caution">
    <text evidence="1">The sequence shown here is derived from an EMBL/GenBank/DDBJ whole genome shotgun (WGS) entry which is preliminary data.</text>
</comment>
<reference evidence="1 2" key="1">
    <citation type="submission" date="2018-11" db="EMBL/GenBank/DDBJ databases">
        <title>Pseudaminobacter arsenicus sp. nov., an arsenic-resistant bacterium isolated from arsenic-rich aquifers.</title>
        <authorList>
            <person name="Mu Y."/>
        </authorList>
    </citation>
    <scope>NUCLEOTIDE SEQUENCE [LARGE SCALE GENOMIC DNA]</scope>
    <source>
        <strain evidence="1 2">CB3</strain>
    </source>
</reference>
<dbReference type="Gene3D" id="2.40.10.270">
    <property type="entry name" value="Bacteriophage SPP1 head-tail adaptor protein"/>
    <property type="match status" value="1"/>
</dbReference>
<evidence type="ECO:0000313" key="1">
    <source>
        <dbReference type="EMBL" id="RUM99033.1"/>
    </source>
</evidence>
<keyword evidence="2" id="KW-1185">Reference proteome</keyword>
<proteinExistence type="predicted"/>
<gene>
    <name evidence="1" type="ORF">EET67_05180</name>
</gene>
<sequence length="117" mass="12712">MPQNNRRAGALRERVNIQGWTEEPDGYGGTKQVFGTIATVAAHFHPNRGGEAVMASRLAGAQPFVVTLRSSTQTRAITPAHKLQDARNTARMFDIKAIADPDGRGAWLELLVTETVT</sequence>
<organism evidence="1 2">
    <name type="scientific">Borborobacter arsenicus</name>
    <dbReference type="NCBI Taxonomy" id="1851146"/>
    <lineage>
        <taxon>Bacteria</taxon>
        <taxon>Pseudomonadati</taxon>
        <taxon>Pseudomonadota</taxon>
        <taxon>Alphaproteobacteria</taxon>
        <taxon>Hyphomicrobiales</taxon>
        <taxon>Phyllobacteriaceae</taxon>
        <taxon>Borborobacter</taxon>
    </lineage>
</organism>
<dbReference type="AlphaFoldDB" id="A0A432VAB2"/>
<name>A0A432VAB2_9HYPH</name>
<dbReference type="OrthoDB" id="7997871at2"/>
<protein>
    <submittedName>
        <fullName evidence="1">Head-tail adaptor protein</fullName>
    </submittedName>
</protein>
<dbReference type="EMBL" id="RKST01000003">
    <property type="protein sequence ID" value="RUM99033.1"/>
    <property type="molecule type" value="Genomic_DNA"/>
</dbReference>
<dbReference type="Pfam" id="PF05521">
    <property type="entry name" value="Phage_HCP"/>
    <property type="match status" value="1"/>
</dbReference>
<evidence type="ECO:0000313" key="2">
    <source>
        <dbReference type="Proteomes" id="UP000281647"/>
    </source>
</evidence>
<accession>A0A432VAB2</accession>
<dbReference type="InterPro" id="IPR038666">
    <property type="entry name" value="SSP1_head-tail_sf"/>
</dbReference>
<dbReference type="InterPro" id="IPR008767">
    <property type="entry name" value="Phage_SPP1_head-tail_adaptor"/>
</dbReference>